<dbReference type="AlphaFoldDB" id="A0A4Q4Z0N7"/>
<dbReference type="InterPro" id="IPR050570">
    <property type="entry name" value="Cell_wall_metabolism_enzyme"/>
</dbReference>
<dbReference type="CDD" id="cd12797">
    <property type="entry name" value="M23_peptidase"/>
    <property type="match status" value="1"/>
</dbReference>
<dbReference type="SUPFAM" id="SSF51261">
    <property type="entry name" value="Duplicated hybrid motif"/>
    <property type="match status" value="1"/>
</dbReference>
<feature type="signal peptide" evidence="1">
    <location>
        <begin position="1"/>
        <end position="41"/>
    </location>
</feature>
<dbReference type="InterPro" id="IPR005135">
    <property type="entry name" value="Endo/exonuclease/phosphatase"/>
</dbReference>
<feature type="domain" description="Endonuclease/exonuclease/phosphatase" evidence="3">
    <location>
        <begin position="207"/>
        <end position="437"/>
    </location>
</feature>
<evidence type="ECO:0000313" key="4">
    <source>
        <dbReference type="EMBL" id="RYP81107.1"/>
    </source>
</evidence>
<dbReference type="Pfam" id="PF03372">
    <property type="entry name" value="Exo_endo_phos"/>
    <property type="match status" value="1"/>
</dbReference>
<dbReference type="PANTHER" id="PTHR21666:SF270">
    <property type="entry name" value="MUREIN HYDROLASE ACTIVATOR ENVC"/>
    <property type="match status" value="1"/>
</dbReference>
<dbReference type="InterPro" id="IPR016047">
    <property type="entry name" value="M23ase_b-sheet_dom"/>
</dbReference>
<evidence type="ECO:0000259" key="2">
    <source>
        <dbReference type="Pfam" id="PF01551"/>
    </source>
</evidence>
<comment type="caution">
    <text evidence="4">The sequence shown here is derived from an EMBL/GenBank/DDBJ whole genome shotgun (WGS) entry which is preliminary data.</text>
</comment>
<dbReference type="OrthoDB" id="5171895at2"/>
<dbReference type="Pfam" id="PF01551">
    <property type="entry name" value="Peptidase_M23"/>
    <property type="match status" value="1"/>
</dbReference>
<dbReference type="GO" id="GO:0004222">
    <property type="term" value="F:metalloendopeptidase activity"/>
    <property type="evidence" value="ECO:0007669"/>
    <property type="project" value="TreeGrafter"/>
</dbReference>
<keyword evidence="5" id="KW-1185">Reference proteome</keyword>
<organism evidence="4 5">
    <name type="scientific">Nocardioides guangzhouensis</name>
    <dbReference type="NCBI Taxonomy" id="2497878"/>
    <lineage>
        <taxon>Bacteria</taxon>
        <taxon>Bacillati</taxon>
        <taxon>Actinomycetota</taxon>
        <taxon>Actinomycetes</taxon>
        <taxon>Propionibacteriales</taxon>
        <taxon>Nocardioidaceae</taxon>
        <taxon>Nocardioides</taxon>
    </lineage>
</organism>
<evidence type="ECO:0008006" key="6">
    <source>
        <dbReference type="Google" id="ProtNLM"/>
    </source>
</evidence>
<dbReference type="RefSeq" id="WP_134721021.1">
    <property type="nucleotide sequence ID" value="NZ_SDKM01000078.1"/>
</dbReference>
<proteinExistence type="predicted"/>
<dbReference type="InterPro" id="IPR036691">
    <property type="entry name" value="Endo/exonu/phosph_ase_sf"/>
</dbReference>
<accession>A0A4Q4Z0N7</accession>
<dbReference type="SUPFAM" id="SSF56219">
    <property type="entry name" value="DNase I-like"/>
    <property type="match status" value="1"/>
</dbReference>
<evidence type="ECO:0000256" key="1">
    <source>
        <dbReference type="SAM" id="SignalP"/>
    </source>
</evidence>
<protein>
    <recommendedName>
        <fullName evidence="6">M23 family metallopeptidase</fullName>
    </recommendedName>
</protein>
<name>A0A4Q4Z0N7_9ACTN</name>
<keyword evidence="1" id="KW-0732">Signal</keyword>
<reference evidence="4 5" key="1">
    <citation type="submission" date="2019-01" db="EMBL/GenBank/DDBJ databases">
        <title>Nocardioides guangzhouensis sp. nov., an actinobacterium isolated from soil.</title>
        <authorList>
            <person name="Fu Y."/>
            <person name="Cai Y."/>
            <person name="Lin Z."/>
            <person name="Chen P."/>
        </authorList>
    </citation>
    <scope>NUCLEOTIDE SEQUENCE [LARGE SCALE GENOMIC DNA]</scope>
    <source>
        <strain evidence="4 5">130</strain>
    </source>
</reference>
<dbReference type="Gene3D" id="3.60.10.10">
    <property type="entry name" value="Endonuclease/exonuclease/phosphatase"/>
    <property type="match status" value="1"/>
</dbReference>
<feature type="chain" id="PRO_5020597736" description="M23 family metallopeptidase" evidence="1">
    <location>
        <begin position="42"/>
        <end position="448"/>
    </location>
</feature>
<evidence type="ECO:0000259" key="3">
    <source>
        <dbReference type="Pfam" id="PF03372"/>
    </source>
</evidence>
<dbReference type="Proteomes" id="UP000295198">
    <property type="component" value="Unassembled WGS sequence"/>
</dbReference>
<evidence type="ECO:0000313" key="5">
    <source>
        <dbReference type="Proteomes" id="UP000295198"/>
    </source>
</evidence>
<dbReference type="InterPro" id="IPR011055">
    <property type="entry name" value="Dup_hybrid_motif"/>
</dbReference>
<feature type="domain" description="M23ase beta-sheet core" evidence="2">
    <location>
        <begin position="86"/>
        <end position="176"/>
    </location>
</feature>
<dbReference type="Gene3D" id="2.70.70.10">
    <property type="entry name" value="Glucose Permease (Domain IIA)"/>
    <property type="match status" value="1"/>
</dbReference>
<dbReference type="EMBL" id="SDKM01000078">
    <property type="protein sequence ID" value="RYP81107.1"/>
    <property type="molecule type" value="Genomic_DNA"/>
</dbReference>
<dbReference type="PANTHER" id="PTHR21666">
    <property type="entry name" value="PEPTIDASE-RELATED"/>
    <property type="match status" value="1"/>
</dbReference>
<gene>
    <name evidence="4" type="ORF">EKO23_24055</name>
</gene>
<sequence length="448" mass="48550">MTTHSPEARPGRLRRPLRTAAVAAAAVAPLVLSGLVAGAGAAPAGTAPSGTSARTTTYTPRVPFVARPLNPATTRDLRTYSATKRGGTDFKAACGTPVLAAHPGKAWVLSRPWAGPALVKITTTSGSLVTLYAYMRRATVTSGQLVTAGQQIGVVGHEGNATSCRLQLRVRSSGGRVVYNPTTWLNRYVGTPTPSRGLWGDEGFNVATFNMLGASHTAAGGNKASWPDYNVRLPKQIAMLEAAQVDVAGLQELQRKQRALFLKLAGKDWGIYPEDATADPENSIIYRRSAFTLLEGATFDVPYFNGNIRKMPYVLLQDNATGRTAYVANVHNPATTQRYPAQAKWRRKAEAIERQLVIDLRANARPVFLTGDFNERQKAFCAMTTGKLMISPDSIPSMQCAYPARYYWVDWIFAAGQSRFTTLSVDTSTRAKRLSDHPLVVARTHLAD</sequence>